<dbReference type="Gene3D" id="3.90.1720.10">
    <property type="entry name" value="endopeptidase domain like (from Nostoc punctiforme)"/>
    <property type="match status" value="1"/>
</dbReference>
<dbReference type="AlphaFoldDB" id="A0A919YMP3"/>
<dbReference type="InterPro" id="IPR038765">
    <property type="entry name" value="Papain-like_cys_pep_sf"/>
</dbReference>
<organism evidence="1 2">
    <name type="scientific">Paenibacillus montaniterrae</name>
    <dbReference type="NCBI Taxonomy" id="429341"/>
    <lineage>
        <taxon>Bacteria</taxon>
        <taxon>Bacillati</taxon>
        <taxon>Bacillota</taxon>
        <taxon>Bacilli</taxon>
        <taxon>Bacillales</taxon>
        <taxon>Paenibacillaceae</taxon>
        <taxon>Paenibacillus</taxon>
    </lineage>
</organism>
<keyword evidence="2" id="KW-1185">Reference proteome</keyword>
<reference evidence="1" key="1">
    <citation type="submission" date="2021-03" db="EMBL/GenBank/DDBJ databases">
        <title>Antimicrobial resistance genes in bacteria isolated from Japanese honey, and their potential for conferring macrolide and lincosamide resistance in the American foulbrood pathogen Paenibacillus larvae.</title>
        <authorList>
            <person name="Okamoto M."/>
            <person name="Kumagai M."/>
            <person name="Kanamori H."/>
            <person name="Takamatsu D."/>
        </authorList>
    </citation>
    <scope>NUCLEOTIDE SEQUENCE</scope>
    <source>
        <strain evidence="1">J40TS1</strain>
    </source>
</reference>
<gene>
    <name evidence="1" type="ORF">J40TS1_19470</name>
</gene>
<evidence type="ECO:0000313" key="2">
    <source>
        <dbReference type="Proteomes" id="UP000683139"/>
    </source>
</evidence>
<proteinExistence type="predicted"/>
<protein>
    <submittedName>
        <fullName evidence="1">Uncharacterized protein</fullName>
    </submittedName>
</protein>
<dbReference type="SUPFAM" id="SSF54001">
    <property type="entry name" value="Cysteine proteinases"/>
    <property type="match status" value="1"/>
</dbReference>
<dbReference type="RefSeq" id="WP_213514570.1">
    <property type="nucleotide sequence ID" value="NZ_BOSE01000003.1"/>
</dbReference>
<accession>A0A919YMP3</accession>
<name>A0A919YMP3_9BACL</name>
<sequence>MEKEIYILLTNTGTLLARSIQLCTGEKFCHVSIAFDQELKEVYSFGRKDQANPWIGGFVREDVRGPIFHNSPCRIYKLKVEEQAYASIREQIEFFMNESDKYRYNFLGIFAVWFGIQWQRRNYYFCSQFVNSILQNANVFVVNKFPELTTPADFMEARLELLYQGSLSSYIGALHRARQGKQFRTA</sequence>
<dbReference type="EMBL" id="BOSE01000003">
    <property type="protein sequence ID" value="GIP16305.1"/>
    <property type="molecule type" value="Genomic_DNA"/>
</dbReference>
<evidence type="ECO:0000313" key="1">
    <source>
        <dbReference type="EMBL" id="GIP16305.1"/>
    </source>
</evidence>
<comment type="caution">
    <text evidence="1">The sequence shown here is derived from an EMBL/GenBank/DDBJ whole genome shotgun (WGS) entry which is preliminary data.</text>
</comment>
<dbReference type="Proteomes" id="UP000683139">
    <property type="component" value="Unassembled WGS sequence"/>
</dbReference>